<feature type="region of interest" description="Disordered" evidence="1">
    <location>
        <begin position="181"/>
        <end position="297"/>
    </location>
</feature>
<feature type="compositionally biased region" description="Polar residues" evidence="1">
    <location>
        <begin position="273"/>
        <end position="282"/>
    </location>
</feature>
<dbReference type="AlphaFoldDB" id="A0A382HR28"/>
<evidence type="ECO:0000256" key="1">
    <source>
        <dbReference type="SAM" id="MobiDB-lite"/>
    </source>
</evidence>
<sequence length="297" mass="31836">APQVNVIFCGLLMGAKAKVVLFSTALSVVVLSLHGQQRQNDFTKRIRAFDGKLNVMSAKRISSPGLSSNFNRRIPFNQIPQNYSRFGGKRFPMGNSAIRSETLHEGKTLSFDRGFDKRSPLSGKSAAGGALSARAPAVAAVEFRDAYYGKLDKRVDEWMSNVNKMSMQDVNRYQFRRGRSAEPGFPVQKAGSQNLPTPSAGKGLGSGQFRGVTPPQPARTSSGQPSYRLGSRRTKTTVGGASTTTTSRRTVAPASPPSGSGTSPALRSLLFPSRNSGGSSSGLMPRLGPKKIRVNVK</sequence>
<proteinExistence type="predicted"/>
<reference evidence="2" key="1">
    <citation type="submission" date="2018-05" db="EMBL/GenBank/DDBJ databases">
        <authorList>
            <person name="Lanie J.A."/>
            <person name="Ng W.-L."/>
            <person name="Kazmierczak K.M."/>
            <person name="Andrzejewski T.M."/>
            <person name="Davidsen T.M."/>
            <person name="Wayne K.J."/>
            <person name="Tettelin H."/>
            <person name="Glass J.I."/>
            <person name="Rusch D."/>
            <person name="Podicherti R."/>
            <person name="Tsui H.-C.T."/>
            <person name="Winkler M.E."/>
        </authorList>
    </citation>
    <scope>NUCLEOTIDE SEQUENCE</scope>
</reference>
<name>A0A382HR28_9ZZZZ</name>
<feature type="non-terminal residue" evidence="2">
    <location>
        <position position="1"/>
    </location>
</feature>
<accession>A0A382HR28</accession>
<protein>
    <submittedName>
        <fullName evidence="2">Uncharacterized protein</fullName>
    </submittedName>
</protein>
<feature type="compositionally biased region" description="Basic residues" evidence="1">
    <location>
        <begin position="288"/>
        <end position="297"/>
    </location>
</feature>
<feature type="compositionally biased region" description="Low complexity" evidence="1">
    <location>
        <begin position="236"/>
        <end position="265"/>
    </location>
</feature>
<dbReference type="EMBL" id="UINC01062380">
    <property type="protein sequence ID" value="SVB88951.1"/>
    <property type="molecule type" value="Genomic_DNA"/>
</dbReference>
<organism evidence="2">
    <name type="scientific">marine metagenome</name>
    <dbReference type="NCBI Taxonomy" id="408172"/>
    <lineage>
        <taxon>unclassified sequences</taxon>
        <taxon>metagenomes</taxon>
        <taxon>ecological metagenomes</taxon>
    </lineage>
</organism>
<evidence type="ECO:0000313" key="2">
    <source>
        <dbReference type="EMBL" id="SVB88951.1"/>
    </source>
</evidence>
<gene>
    <name evidence="2" type="ORF">METZ01_LOCUS241805</name>
</gene>